<feature type="transmembrane region" description="Helical" evidence="8">
    <location>
        <begin position="498"/>
        <end position="521"/>
    </location>
</feature>
<name>A7S987_NEMVE</name>
<keyword evidence="11" id="KW-1185">Reference proteome</keyword>
<feature type="transmembrane region" description="Helical" evidence="8">
    <location>
        <begin position="415"/>
        <end position="434"/>
    </location>
</feature>
<dbReference type="EMBL" id="DS469602">
    <property type="protein sequence ID" value="EDO39710.1"/>
    <property type="molecule type" value="Genomic_DNA"/>
</dbReference>
<dbReference type="GO" id="GO:0007602">
    <property type="term" value="P:phototransduction"/>
    <property type="evidence" value="ECO:0000318"/>
    <property type="project" value="GO_Central"/>
</dbReference>
<keyword evidence="3 8" id="KW-1133">Transmembrane helix</keyword>
<evidence type="ECO:0000256" key="2">
    <source>
        <dbReference type="ARBA" id="ARBA00022692"/>
    </source>
</evidence>
<keyword evidence="4" id="KW-0297">G-protein coupled receptor</keyword>
<keyword evidence="5 8" id="KW-0472">Membrane</keyword>
<feature type="transmembrane region" description="Helical" evidence="8">
    <location>
        <begin position="455"/>
        <end position="478"/>
    </location>
</feature>
<evidence type="ECO:0000256" key="5">
    <source>
        <dbReference type="ARBA" id="ARBA00023136"/>
    </source>
</evidence>
<dbReference type="Proteomes" id="UP000001593">
    <property type="component" value="Unassembled WGS sequence"/>
</dbReference>
<organism evidence="10 11">
    <name type="scientific">Nematostella vectensis</name>
    <name type="common">Starlet sea anemone</name>
    <dbReference type="NCBI Taxonomy" id="45351"/>
    <lineage>
        <taxon>Eukaryota</taxon>
        <taxon>Metazoa</taxon>
        <taxon>Cnidaria</taxon>
        <taxon>Anthozoa</taxon>
        <taxon>Hexacorallia</taxon>
        <taxon>Actiniaria</taxon>
        <taxon>Edwardsiidae</taxon>
        <taxon>Nematostella</taxon>
    </lineage>
</organism>
<dbReference type="InterPro" id="IPR050125">
    <property type="entry name" value="GPCR_opsins"/>
</dbReference>
<keyword evidence="7" id="KW-0807">Transducer</keyword>
<feature type="transmembrane region" description="Helical" evidence="8">
    <location>
        <begin position="556"/>
        <end position="582"/>
    </location>
</feature>
<feature type="transmembrane region" description="Helical" evidence="8">
    <location>
        <begin position="144"/>
        <end position="166"/>
    </location>
</feature>
<dbReference type="CDD" id="cd14967">
    <property type="entry name" value="7tmA_amine_R-like"/>
    <property type="match status" value="2"/>
</dbReference>
<dbReference type="InterPro" id="IPR017452">
    <property type="entry name" value="GPCR_Rhodpsn_7TM"/>
</dbReference>
<dbReference type="PROSITE" id="PS50262">
    <property type="entry name" value="G_PROTEIN_RECEP_F1_2"/>
    <property type="match status" value="2"/>
</dbReference>
<dbReference type="PRINTS" id="PR00237">
    <property type="entry name" value="GPCRRHODOPSN"/>
</dbReference>
<dbReference type="Gene3D" id="1.20.1070.10">
    <property type="entry name" value="Rhodopsin 7-helix transmembrane proteins"/>
    <property type="match status" value="2"/>
</dbReference>
<dbReference type="Pfam" id="PF00001">
    <property type="entry name" value="7tm_1"/>
    <property type="match status" value="2"/>
</dbReference>
<keyword evidence="6" id="KW-0675">Receptor</keyword>
<dbReference type="eggNOG" id="KOG3656">
    <property type="taxonomic scope" value="Eukaryota"/>
</dbReference>
<accession>A7S987</accession>
<feature type="transmembrane region" description="Helical" evidence="8">
    <location>
        <begin position="244"/>
        <end position="270"/>
    </location>
</feature>
<reference evidence="10 11" key="1">
    <citation type="journal article" date="2007" name="Science">
        <title>Sea anemone genome reveals ancestral eumetazoan gene repertoire and genomic organization.</title>
        <authorList>
            <person name="Putnam N.H."/>
            <person name="Srivastava M."/>
            <person name="Hellsten U."/>
            <person name="Dirks B."/>
            <person name="Chapman J."/>
            <person name="Salamov A."/>
            <person name="Terry A."/>
            <person name="Shapiro H."/>
            <person name="Lindquist E."/>
            <person name="Kapitonov V.V."/>
            <person name="Jurka J."/>
            <person name="Genikhovich G."/>
            <person name="Grigoriev I.V."/>
            <person name="Lucas S.M."/>
            <person name="Steele R.E."/>
            <person name="Finnerty J.R."/>
            <person name="Technau U."/>
            <person name="Martindale M.Q."/>
            <person name="Rokhsar D.S."/>
        </authorList>
    </citation>
    <scope>NUCLEOTIDE SEQUENCE [LARGE SCALE GENOMIC DNA]</scope>
    <source>
        <strain evidence="11">CH2 X CH6</strain>
    </source>
</reference>
<dbReference type="SUPFAM" id="SSF81321">
    <property type="entry name" value="Family A G protein-coupled receptor-like"/>
    <property type="match status" value="2"/>
</dbReference>
<dbReference type="GO" id="GO:0007186">
    <property type="term" value="P:G protein-coupled receptor signaling pathway"/>
    <property type="evidence" value="ECO:0000318"/>
    <property type="project" value="GO_Central"/>
</dbReference>
<dbReference type="FunFam" id="1.20.1070.10:FF:001182">
    <property type="entry name" value="Predicted protein"/>
    <property type="match status" value="1"/>
</dbReference>
<evidence type="ECO:0000256" key="7">
    <source>
        <dbReference type="ARBA" id="ARBA00023224"/>
    </source>
</evidence>
<dbReference type="PhylomeDB" id="A7S987"/>
<evidence type="ECO:0000313" key="10">
    <source>
        <dbReference type="EMBL" id="EDO39710.1"/>
    </source>
</evidence>
<dbReference type="AlphaFoldDB" id="A7S987"/>
<protein>
    <recommendedName>
        <fullName evidence="9">G-protein coupled receptors family 1 profile domain-containing protein</fullName>
    </recommendedName>
</protein>
<evidence type="ECO:0000256" key="8">
    <source>
        <dbReference type="SAM" id="Phobius"/>
    </source>
</evidence>
<dbReference type="InParanoid" id="A7S987"/>
<feature type="domain" description="G-protein coupled receptors family 1 profile" evidence="9">
    <location>
        <begin position="357"/>
        <end position="611"/>
    </location>
</feature>
<feature type="transmembrane region" description="Helical" evidence="8">
    <location>
        <begin position="375"/>
        <end position="395"/>
    </location>
</feature>
<proteinExistence type="predicted"/>
<evidence type="ECO:0000256" key="3">
    <source>
        <dbReference type="ARBA" id="ARBA00022989"/>
    </source>
</evidence>
<feature type="transmembrane region" description="Helical" evidence="8">
    <location>
        <begin position="65"/>
        <end position="84"/>
    </location>
</feature>
<dbReference type="HOGENOM" id="CLU_452232_0_0_1"/>
<feature type="transmembrane region" description="Helical" evidence="8">
    <location>
        <begin position="26"/>
        <end position="53"/>
    </location>
</feature>
<gene>
    <name evidence="10" type="ORF">NEMVEDRAFT_v1g208740</name>
</gene>
<dbReference type="GO" id="GO:0005886">
    <property type="term" value="C:plasma membrane"/>
    <property type="evidence" value="ECO:0000318"/>
    <property type="project" value="GO_Central"/>
</dbReference>
<evidence type="ECO:0000256" key="4">
    <source>
        <dbReference type="ARBA" id="ARBA00023040"/>
    </source>
</evidence>
<dbReference type="PANTHER" id="PTHR24240">
    <property type="entry name" value="OPSIN"/>
    <property type="match status" value="1"/>
</dbReference>
<dbReference type="GO" id="GO:0071482">
    <property type="term" value="P:cellular response to light stimulus"/>
    <property type="evidence" value="ECO:0000318"/>
    <property type="project" value="GO_Central"/>
</dbReference>
<evidence type="ECO:0000259" key="9">
    <source>
        <dbReference type="PROSITE" id="PS50262"/>
    </source>
</evidence>
<dbReference type="SMART" id="SM01381">
    <property type="entry name" value="7TM_GPCR_Srsx"/>
    <property type="match status" value="1"/>
</dbReference>
<dbReference type="InterPro" id="IPR000276">
    <property type="entry name" value="GPCR_Rhodpsn"/>
</dbReference>
<feature type="transmembrane region" description="Helical" evidence="8">
    <location>
        <begin position="282"/>
        <end position="302"/>
    </location>
</feature>
<dbReference type="OMA" id="FEIEWHV"/>
<evidence type="ECO:0000256" key="6">
    <source>
        <dbReference type="ARBA" id="ARBA00023170"/>
    </source>
</evidence>
<keyword evidence="2 8" id="KW-0812">Transmembrane</keyword>
<feature type="transmembrane region" description="Helical" evidence="8">
    <location>
        <begin position="104"/>
        <end position="123"/>
    </location>
</feature>
<dbReference type="GO" id="GO:0008020">
    <property type="term" value="F:G protein-coupled photoreceptor activity"/>
    <property type="evidence" value="ECO:0000318"/>
    <property type="project" value="GO_Central"/>
</dbReference>
<feature type="transmembrane region" description="Helical" evidence="8">
    <location>
        <begin position="594"/>
        <end position="614"/>
    </location>
</feature>
<feature type="domain" description="G-protein coupled receptors family 1 profile" evidence="9">
    <location>
        <begin position="45"/>
        <end position="299"/>
    </location>
</feature>
<evidence type="ECO:0000256" key="1">
    <source>
        <dbReference type="ARBA" id="ARBA00004141"/>
    </source>
</evidence>
<sequence length="690" mass="79811">METNDSTRILVNGNSTSSHISSMSPFLVHLFTLLYISASVIGSFANIGILLAFFTMRKLRTRINYFLASLAVSDLVMLTIYLPFEIEWHVRTFFKHSATVCDFVYTLFFITISSSCLNLMAVSGYRFFTIAYPFWSKKITKTHVFYCIAIIWFYSCMTALLPVMGWRDRPSQVINKMCWFQYKPEFIVFLMGINWMLPALVVFVCYAMILRIARIQAQKIAKSQVLGALSDRERKRNRHQLRGAISLAKIVAVYLVCWLPYIIIGFVGQLNQTFSIPREGNYLIIFLVYSNATINPFLYAGLCEDFKEAFRKQARNAVAFLGDIPRNTRVFFRKGICRFCPTFELRRRDTSVIGSFANIGILLAFFTMRKLRTRINYFLASLAVSDLVMLTIYLPFEIEWHVRTFFKHSATVCDFVYTLFFITISSSCLNLMAVSGYRFFTIAYPFWSKKITKTHVFYCIAIIWFYSCMTALLPVMGWRDRPSQVINKMCWFQYKPEFIVFLMGINWMLPALVVFVCYAMILRIARIQAQKIAKSQVLGALSDRERKRNRHQLRGAISLAKIVAVYLVCWLPYIIIGFVGQLNQTFSIPREGNYLIIFLVYSNATINPFLYAGLCEDFKEAFRKQARNAVAFLGDIPRNTRVFFRKGICRFCPTFELRRRDSSCRRQRNCTGGSSSSIYHQAVTVLSSAA</sequence>
<comment type="subcellular location">
    <subcellularLocation>
        <location evidence="1">Membrane</location>
        <topology evidence="1">Multi-pass membrane protein</topology>
    </subcellularLocation>
</comment>
<evidence type="ECO:0000313" key="11">
    <source>
        <dbReference type="Proteomes" id="UP000001593"/>
    </source>
</evidence>
<feature type="transmembrane region" description="Helical" evidence="8">
    <location>
        <begin position="186"/>
        <end position="209"/>
    </location>
</feature>